<dbReference type="Proteomes" id="UP000050488">
    <property type="component" value="Unassembled WGS sequence"/>
</dbReference>
<evidence type="ECO:0000256" key="2">
    <source>
        <dbReference type="ARBA" id="ARBA00022475"/>
    </source>
</evidence>
<feature type="transmembrane region" description="Helical" evidence="6">
    <location>
        <begin position="89"/>
        <end position="114"/>
    </location>
</feature>
<keyword evidence="8" id="KW-1185">Reference proteome</keyword>
<dbReference type="Pfam" id="PF02690">
    <property type="entry name" value="Na_Pi_cotrans"/>
    <property type="match status" value="1"/>
</dbReference>
<dbReference type="PATRIC" id="fig|1544413.3.peg.1510"/>
<comment type="caution">
    <text evidence="7">The sequence shown here is derived from an EMBL/GenBank/DDBJ whole genome shotgun (WGS) entry which is preliminary data.</text>
</comment>
<feature type="transmembrane region" description="Helical" evidence="6">
    <location>
        <begin position="162"/>
        <end position="184"/>
    </location>
</feature>
<evidence type="ECO:0000256" key="6">
    <source>
        <dbReference type="SAM" id="Phobius"/>
    </source>
</evidence>
<dbReference type="GO" id="GO:0044341">
    <property type="term" value="P:sodium-dependent phosphate transport"/>
    <property type="evidence" value="ECO:0007669"/>
    <property type="project" value="InterPro"/>
</dbReference>
<feature type="transmembrane region" description="Helical" evidence="6">
    <location>
        <begin position="287"/>
        <end position="309"/>
    </location>
</feature>
<sequence>MVSQSPLSHDRKRHHSLSSLLGTQHFMNPKKIPEREDMVMLSTAGKLLRCAGVIACIFAIFLGLYLIVDGMYGMNAHYTQRIFEAATHPILGLVIGILATALLQSSTATTALTVTAVGTGVITVPVAIPLIMGSNIGTTLTALADALGYARDPRALRSTLTTAFLHFWFNTLMVALLLPIELLFQPLVEAIGRQGFIGWMNSSTTGLSCFIIGTLLMFLGLRAMRLLLRSLFAATTLSALENMFGGSTAVGITTGALGTAVIQSSTITIVSLLPFSATHTLKRREALSLVLGANAGTTVGALLASFALPESQLNAFAIQAALIHIFFNVLGVALVLIVPGAYRGLIVLASLSARLAQRSALATLGFLIAAYLAVPALILGVWVTLS</sequence>
<feature type="transmembrane region" description="Helical" evidence="6">
    <location>
        <begin position="46"/>
        <end position="68"/>
    </location>
</feature>
<dbReference type="InterPro" id="IPR003841">
    <property type="entry name" value="Na/Pi_transpt"/>
</dbReference>
<feature type="transmembrane region" description="Helical" evidence="6">
    <location>
        <begin position="196"/>
        <end position="219"/>
    </location>
</feature>
<keyword evidence="2" id="KW-1003">Cell membrane</keyword>
<evidence type="ECO:0000256" key="1">
    <source>
        <dbReference type="ARBA" id="ARBA00004651"/>
    </source>
</evidence>
<keyword evidence="3 6" id="KW-0812">Transmembrane</keyword>
<keyword evidence="5 6" id="KW-0472">Membrane</keyword>
<dbReference type="NCBIfam" id="NF037997">
    <property type="entry name" value="Na_Pi_symport"/>
    <property type="match status" value="2"/>
</dbReference>
<gene>
    <name evidence="7" type="ORF">Clow_01508</name>
</gene>
<feature type="transmembrane region" description="Helical" evidence="6">
    <location>
        <begin position="315"/>
        <end position="338"/>
    </location>
</feature>
<evidence type="ECO:0000313" key="8">
    <source>
        <dbReference type="Proteomes" id="UP000050488"/>
    </source>
</evidence>
<evidence type="ECO:0000313" key="7">
    <source>
        <dbReference type="EMBL" id="KQB86154.1"/>
    </source>
</evidence>
<accession>A0A0N8W0A5</accession>
<reference evidence="7 8" key="1">
    <citation type="submission" date="2015-10" db="EMBL/GenBank/DDBJ databases">
        <title>Corynebacteirum lowii and Corynebacterium oculi species nova, derived from human clinical disease and and emended description of Corynebacterium mastiditis.</title>
        <authorList>
            <person name="Bernard K."/>
            <person name="Pacheco A.L."/>
            <person name="Mcdougall C."/>
            <person name="Burtx T."/>
            <person name="Weibe D."/>
            <person name="Tyler S."/>
            <person name="Olson A.B."/>
            <person name="Cnockaert M."/>
            <person name="Eguchi H."/>
            <person name="Kuwahara T."/>
            <person name="Nakayama-Imaohji H."/>
            <person name="Boudewijins M."/>
            <person name="Van Hoecke F."/>
            <person name="Bernier A.-M."/>
            <person name="Vandamme P."/>
        </authorList>
    </citation>
    <scope>NUCLEOTIDE SEQUENCE [LARGE SCALE GENOMIC DNA]</scope>
    <source>
        <strain evidence="7 8">NML 130206</strain>
    </source>
</reference>
<protein>
    <submittedName>
        <fullName evidence="7">Na+/Pi-cotransporter</fullName>
    </submittedName>
</protein>
<dbReference type="AlphaFoldDB" id="A0A0N8W0A5"/>
<name>A0A0N8W0A5_9CORY</name>
<keyword evidence="4 6" id="KW-1133">Transmembrane helix</keyword>
<comment type="subcellular location">
    <subcellularLocation>
        <location evidence="1">Cell membrane</location>
        <topology evidence="1">Multi-pass membrane protein</topology>
    </subcellularLocation>
</comment>
<feature type="transmembrane region" description="Helical" evidence="6">
    <location>
        <begin position="250"/>
        <end position="275"/>
    </location>
</feature>
<organism evidence="7 8">
    <name type="scientific">Corynebacterium lowii</name>
    <dbReference type="NCBI Taxonomy" id="1544413"/>
    <lineage>
        <taxon>Bacteria</taxon>
        <taxon>Bacillati</taxon>
        <taxon>Actinomycetota</taxon>
        <taxon>Actinomycetes</taxon>
        <taxon>Mycobacteriales</taxon>
        <taxon>Corynebacteriaceae</taxon>
        <taxon>Corynebacterium</taxon>
    </lineage>
</organism>
<proteinExistence type="predicted"/>
<dbReference type="GO" id="GO:0005886">
    <property type="term" value="C:plasma membrane"/>
    <property type="evidence" value="ECO:0007669"/>
    <property type="project" value="UniProtKB-SubCell"/>
</dbReference>
<evidence type="ECO:0000256" key="4">
    <source>
        <dbReference type="ARBA" id="ARBA00022989"/>
    </source>
</evidence>
<dbReference type="PANTHER" id="PTHR10010">
    <property type="entry name" value="SOLUTE CARRIER FAMILY 34 SODIUM PHOSPHATE , MEMBER 2-RELATED"/>
    <property type="match status" value="1"/>
</dbReference>
<dbReference type="PANTHER" id="PTHR10010:SF46">
    <property type="entry name" value="SODIUM-DEPENDENT PHOSPHATE TRANSPORT PROTEIN 2B"/>
    <property type="match status" value="1"/>
</dbReference>
<feature type="transmembrane region" description="Helical" evidence="6">
    <location>
        <begin position="359"/>
        <end position="383"/>
    </location>
</feature>
<dbReference type="EMBL" id="LKEV01000004">
    <property type="protein sequence ID" value="KQB86154.1"/>
    <property type="molecule type" value="Genomic_DNA"/>
</dbReference>
<evidence type="ECO:0000256" key="3">
    <source>
        <dbReference type="ARBA" id="ARBA00022692"/>
    </source>
</evidence>
<evidence type="ECO:0000256" key="5">
    <source>
        <dbReference type="ARBA" id="ARBA00023136"/>
    </source>
</evidence>
<dbReference type="GO" id="GO:0005436">
    <property type="term" value="F:sodium:phosphate symporter activity"/>
    <property type="evidence" value="ECO:0007669"/>
    <property type="project" value="InterPro"/>
</dbReference>